<dbReference type="AlphaFoldDB" id="A0A150HC56"/>
<evidence type="ECO:0000313" key="3">
    <source>
        <dbReference type="EMBL" id="PKY69595.1"/>
    </source>
</evidence>
<dbReference type="EMBL" id="LQQC01000004">
    <property type="protein sequence ID" value="KXZ59378.1"/>
    <property type="molecule type" value="Genomic_DNA"/>
</dbReference>
<evidence type="ECO:0000313" key="5">
    <source>
        <dbReference type="Proteomes" id="UP000243589"/>
    </source>
</evidence>
<dbReference type="Proteomes" id="UP000243589">
    <property type="component" value="Unassembled WGS sequence"/>
</dbReference>
<evidence type="ECO:0000313" key="2">
    <source>
        <dbReference type="EMBL" id="KXZ59378.1"/>
    </source>
</evidence>
<comment type="caution">
    <text evidence="2">The sequence shown here is derived from an EMBL/GenBank/DDBJ whole genome shotgun (WGS) entry which is preliminary data.</text>
</comment>
<dbReference type="RefSeq" id="WP_062019692.1">
    <property type="nucleotide sequence ID" value="NZ_LQQC01000004.1"/>
</dbReference>
<evidence type="ECO:0000256" key="1">
    <source>
        <dbReference type="SAM" id="MobiDB-lite"/>
    </source>
</evidence>
<name>A0A150HC56_9MICO</name>
<feature type="compositionally biased region" description="Polar residues" evidence="1">
    <location>
        <begin position="31"/>
        <end position="45"/>
    </location>
</feature>
<reference evidence="3 4" key="2">
    <citation type="submission" date="2017-12" db="EMBL/GenBank/DDBJ databases">
        <title>Phylogenetic diversity of female urinary microbiome.</title>
        <authorList>
            <person name="Thomas-White K."/>
            <person name="Wolfe A.J."/>
        </authorList>
    </citation>
    <scope>NUCLEOTIDE SEQUENCE [LARGE SCALE GENOMIC DNA]</scope>
    <source>
        <strain evidence="3 4">UMB0426</strain>
    </source>
</reference>
<organism evidence="2 5">
    <name type="scientific">Brevibacterium ravenspurgense</name>
    <dbReference type="NCBI Taxonomy" id="479117"/>
    <lineage>
        <taxon>Bacteria</taxon>
        <taxon>Bacillati</taxon>
        <taxon>Actinomycetota</taxon>
        <taxon>Actinomycetes</taxon>
        <taxon>Micrococcales</taxon>
        <taxon>Brevibacteriaceae</taxon>
        <taxon>Brevibacterium</taxon>
    </lineage>
</organism>
<proteinExistence type="predicted"/>
<accession>A0A150HC56</accession>
<dbReference type="STRING" id="1176165.GCA_001584405_02018"/>
<keyword evidence="5" id="KW-1185">Reference proteome</keyword>
<feature type="region of interest" description="Disordered" evidence="1">
    <location>
        <begin position="27"/>
        <end position="65"/>
    </location>
</feature>
<gene>
    <name evidence="2" type="ORF">Bravens_00312</name>
    <name evidence="3" type="ORF">CYJ40_09845</name>
</gene>
<dbReference type="Proteomes" id="UP000242755">
    <property type="component" value="Unassembled WGS sequence"/>
</dbReference>
<reference evidence="2 5" key="1">
    <citation type="submission" date="2016-01" db="EMBL/GenBank/DDBJ databases">
        <title>Use of Whole Genome Sequencing to ascertain that Brevibacterium massiliense (Roux, Raoult 2009) is a later heterotypic synonym of Brevibacterium ravenspurgense (Mages 2008).</title>
        <authorList>
            <person name="Bernier A.-M."/>
            <person name="Burdz T."/>
            <person name="Huynh C."/>
            <person name="Pachecho A.L."/>
            <person name="Wiebe D."/>
            <person name="Bonner C."/>
            <person name="Bernard K."/>
        </authorList>
    </citation>
    <scope>NUCLEOTIDE SEQUENCE [LARGE SCALE GENOMIC DNA]</scope>
    <source>
        <strain evidence="2 5">CCUG56047</strain>
    </source>
</reference>
<dbReference type="EMBL" id="PKGO01000010">
    <property type="protein sequence ID" value="PKY69595.1"/>
    <property type="molecule type" value="Genomic_DNA"/>
</dbReference>
<sequence length="65" mass="7124">MREKPKTGTPKEQRLARSAAFAAVMALRHSSGGNENTSQPGTGYSSPVRRMREPGAGTWARRQRP</sequence>
<protein>
    <submittedName>
        <fullName evidence="2">Uncharacterized protein</fullName>
    </submittedName>
</protein>
<evidence type="ECO:0000313" key="4">
    <source>
        <dbReference type="Proteomes" id="UP000242755"/>
    </source>
</evidence>